<evidence type="ECO:0000313" key="2">
    <source>
        <dbReference type="Proteomes" id="UP000271087"/>
    </source>
</evidence>
<dbReference type="PANTHER" id="PTHR21679">
    <property type="entry name" value="DOMAIN OF UNKNOWN FUNCTION DB DOMAIN-CONTAINING PROTEIN-RELATED"/>
    <property type="match status" value="1"/>
</dbReference>
<dbReference type="EMBL" id="UYRW01004073">
    <property type="protein sequence ID" value="VDM92100.1"/>
    <property type="molecule type" value="Genomic_DNA"/>
</dbReference>
<dbReference type="WBParaSite" id="nOo.2.0.1.t08987-RA">
    <property type="protein sequence ID" value="nOo.2.0.1.t08987-RA"/>
    <property type="gene ID" value="nOo.2.0.1.g08987"/>
</dbReference>
<evidence type="ECO:0000313" key="1">
    <source>
        <dbReference type="EMBL" id="VDM92100.1"/>
    </source>
</evidence>
<reference evidence="3" key="1">
    <citation type="submission" date="2016-06" db="UniProtKB">
        <authorList>
            <consortium name="WormBaseParasite"/>
        </authorList>
    </citation>
    <scope>IDENTIFICATION</scope>
</reference>
<proteinExistence type="predicted"/>
<organism evidence="3">
    <name type="scientific">Onchocerca ochengi</name>
    <name type="common">Filarial nematode worm</name>
    <dbReference type="NCBI Taxonomy" id="42157"/>
    <lineage>
        <taxon>Eukaryota</taxon>
        <taxon>Metazoa</taxon>
        <taxon>Ecdysozoa</taxon>
        <taxon>Nematoda</taxon>
        <taxon>Chromadorea</taxon>
        <taxon>Rhabditida</taxon>
        <taxon>Spirurina</taxon>
        <taxon>Spiruromorpha</taxon>
        <taxon>Filarioidea</taxon>
        <taxon>Onchocercidae</taxon>
        <taxon>Onchocerca</taxon>
    </lineage>
</organism>
<dbReference type="PANTHER" id="PTHR21679:SF4">
    <property type="entry name" value="DOMAIN OF UNKNOWN FUNCTION DB DOMAIN-CONTAINING PROTEIN"/>
    <property type="match status" value="1"/>
</dbReference>
<evidence type="ECO:0000313" key="3">
    <source>
        <dbReference type="WBParaSite" id="nOo.2.0.1.t08987-RA"/>
    </source>
</evidence>
<sequence length="311" mass="35610">MVAASTVVSAKNCLSSCELIPKLLCYSEQISDKCLIDCLNYVAAKYPFKMQNYEKIVTSAIGSYQKTEPKFYYQQIISISTTVPITSIESVIGNVRRQSIKKSVIFIEPNSSFQKFFEFPEDDHMVSGRQAPTYQTDANYIYLNQWCPITKVSDSNSLSDCGVESSRPSYLSYLSKQLFDKLFLINCQQHIPSNCHNRFTYEHRKHIATETLIQVIQQDACYFKYLSNVLYCGNRNLDNRNCCQLLEMASSKLEIGDRCLRIYNTALNKVIGSKLLKRTIWSVSTTGIFSRIMQAYLSVSLFQKIGLRMIN</sequence>
<dbReference type="AlphaFoldDB" id="A0A182ELJ7"/>
<reference evidence="1 2" key="2">
    <citation type="submission" date="2018-08" db="EMBL/GenBank/DDBJ databases">
        <authorList>
            <person name="Laetsch R D."/>
            <person name="Stevens L."/>
            <person name="Kumar S."/>
            <person name="Blaxter L. M."/>
        </authorList>
    </citation>
    <scope>NUCLEOTIDE SEQUENCE [LARGE SCALE GENOMIC DNA]</scope>
</reference>
<name>A0A182ELJ7_ONCOC</name>
<protein>
    <submittedName>
        <fullName evidence="3">DB domain-containing protein</fullName>
    </submittedName>
</protein>
<gene>
    <name evidence="1" type="ORF">NOO_LOCUS8987</name>
</gene>
<dbReference type="Proteomes" id="UP000271087">
    <property type="component" value="Unassembled WGS sequence"/>
</dbReference>
<accession>A0A182ELJ7</accession>
<keyword evidence="2" id="KW-1185">Reference proteome</keyword>
<dbReference type="OrthoDB" id="5835380at2759"/>